<dbReference type="SUPFAM" id="SSF53474">
    <property type="entry name" value="alpha/beta-Hydrolases"/>
    <property type="match status" value="1"/>
</dbReference>
<dbReference type="STRING" id="419479.SAMN04488563_3159"/>
<protein>
    <submittedName>
        <fullName evidence="2">Lysophospholipase, alpha-beta hydrolase superfamily</fullName>
    </submittedName>
</protein>
<dbReference type="InterPro" id="IPR013595">
    <property type="entry name" value="Pept_S33_TAP-like_C"/>
</dbReference>
<sequence length="239" mass="23680">MSVVEAALGAALAFDPPAGVTARGTVVVLPGRGEHGGVYERFGRRLAADGYRVRALEEAAATADAAGAAVAAVLTTPDLPRPYVLAGSDTGAVLALAVAGPLGVDAVVVAGYPAAAGYDAGSVDAEIEARTSCPVHAGRLRDDPRFAAAALDGPVPSGVPLDSVAVPVLAVHGDADAVSPYAAARAALSAAPDVVLVTLAGGRHDAFNDRSHRTAAAHVVLFLEDLRAGAAVAASEVLD</sequence>
<dbReference type="GO" id="GO:0016787">
    <property type="term" value="F:hydrolase activity"/>
    <property type="evidence" value="ECO:0007669"/>
    <property type="project" value="UniProtKB-KW"/>
</dbReference>
<name>A0A1H2JWH6_9ACTN</name>
<evidence type="ECO:0000313" key="2">
    <source>
        <dbReference type="EMBL" id="SDU60787.1"/>
    </source>
</evidence>
<dbReference type="Pfam" id="PF08386">
    <property type="entry name" value="Abhydrolase_4"/>
    <property type="match status" value="1"/>
</dbReference>
<gene>
    <name evidence="2" type="ORF">SAMN04488563_3159</name>
</gene>
<keyword evidence="2" id="KW-0378">Hydrolase</keyword>
<dbReference type="AlphaFoldDB" id="A0A1H2JWH6"/>
<dbReference type="InterPro" id="IPR029058">
    <property type="entry name" value="AB_hydrolase_fold"/>
</dbReference>
<dbReference type="Proteomes" id="UP000182977">
    <property type="component" value="Chromosome I"/>
</dbReference>
<organism evidence="2 3">
    <name type="scientific">Jiangella alkaliphila</name>
    <dbReference type="NCBI Taxonomy" id="419479"/>
    <lineage>
        <taxon>Bacteria</taxon>
        <taxon>Bacillati</taxon>
        <taxon>Actinomycetota</taxon>
        <taxon>Actinomycetes</taxon>
        <taxon>Jiangellales</taxon>
        <taxon>Jiangellaceae</taxon>
        <taxon>Jiangella</taxon>
    </lineage>
</organism>
<evidence type="ECO:0000259" key="1">
    <source>
        <dbReference type="Pfam" id="PF08386"/>
    </source>
</evidence>
<accession>A0A1H2JWH6</accession>
<dbReference type="EMBL" id="LT629791">
    <property type="protein sequence ID" value="SDU60787.1"/>
    <property type="molecule type" value="Genomic_DNA"/>
</dbReference>
<evidence type="ECO:0000313" key="3">
    <source>
        <dbReference type="Proteomes" id="UP000182977"/>
    </source>
</evidence>
<reference evidence="3" key="1">
    <citation type="submission" date="2016-10" db="EMBL/GenBank/DDBJ databases">
        <authorList>
            <person name="Varghese N."/>
            <person name="Submissions S."/>
        </authorList>
    </citation>
    <scope>NUCLEOTIDE SEQUENCE [LARGE SCALE GENOMIC DNA]</scope>
    <source>
        <strain evidence="3">DSM 45079</strain>
    </source>
</reference>
<dbReference type="OrthoDB" id="9806902at2"/>
<feature type="domain" description="Peptidase S33 tripeptidyl aminopeptidase-like C-terminal" evidence="1">
    <location>
        <begin position="163"/>
        <end position="226"/>
    </location>
</feature>
<proteinExistence type="predicted"/>
<dbReference type="RefSeq" id="WP_046769862.1">
    <property type="nucleotide sequence ID" value="NZ_LBMC01000013.1"/>
</dbReference>
<keyword evidence="3" id="KW-1185">Reference proteome</keyword>
<dbReference type="Gene3D" id="3.40.50.1820">
    <property type="entry name" value="alpha/beta hydrolase"/>
    <property type="match status" value="1"/>
</dbReference>